<gene>
    <name evidence="1" type="ORF">ADN00_08590</name>
</gene>
<evidence type="ECO:0000313" key="1">
    <source>
        <dbReference type="EMBL" id="KPL77646.1"/>
    </source>
</evidence>
<dbReference type="RefSeq" id="WP_075062584.1">
    <property type="nucleotide sequence ID" value="NZ_LGCL01000022.1"/>
</dbReference>
<accession>A0A0P6X6S5</accession>
<dbReference type="Gene3D" id="3.90.400.10">
    <property type="entry name" value="Oligo-1,6-glucosidase, Domain 2"/>
    <property type="match status" value="1"/>
</dbReference>
<dbReference type="InterPro" id="IPR013780">
    <property type="entry name" value="Glyco_hydro_b"/>
</dbReference>
<dbReference type="InterPro" id="IPR017853">
    <property type="entry name" value="GH"/>
</dbReference>
<organism evidence="1 2">
    <name type="scientific">Ornatilinea apprima</name>
    <dbReference type="NCBI Taxonomy" id="1134406"/>
    <lineage>
        <taxon>Bacteria</taxon>
        <taxon>Bacillati</taxon>
        <taxon>Chloroflexota</taxon>
        <taxon>Anaerolineae</taxon>
        <taxon>Anaerolineales</taxon>
        <taxon>Anaerolineaceae</taxon>
        <taxon>Ornatilinea</taxon>
    </lineage>
</organism>
<dbReference type="STRING" id="1134406.ADN00_08590"/>
<dbReference type="PANTHER" id="PTHR10357">
    <property type="entry name" value="ALPHA-AMYLASE FAMILY MEMBER"/>
    <property type="match status" value="1"/>
</dbReference>
<comment type="caution">
    <text evidence="1">The sequence shown here is derived from an EMBL/GenBank/DDBJ whole genome shotgun (WGS) entry which is preliminary data.</text>
</comment>
<dbReference type="Gene3D" id="2.60.40.1180">
    <property type="entry name" value="Golgi alpha-mannosidase II"/>
    <property type="match status" value="1"/>
</dbReference>
<name>A0A0P6X6S5_9CHLR</name>
<protein>
    <recommendedName>
        <fullName evidence="3">Glycosyl hydrolase family 13 catalytic domain-containing protein</fullName>
    </recommendedName>
</protein>
<dbReference type="SUPFAM" id="SSF51011">
    <property type="entry name" value="Glycosyl hydrolase domain"/>
    <property type="match status" value="1"/>
</dbReference>
<dbReference type="SUPFAM" id="SSF51445">
    <property type="entry name" value="(Trans)glycosidases"/>
    <property type="match status" value="1"/>
</dbReference>
<dbReference type="Proteomes" id="UP000050417">
    <property type="component" value="Unassembled WGS sequence"/>
</dbReference>
<reference evidence="1 2" key="1">
    <citation type="submission" date="2015-07" db="EMBL/GenBank/DDBJ databases">
        <title>Genome sequence of Ornatilinea apprima DSM 23815.</title>
        <authorList>
            <person name="Hemp J."/>
            <person name="Ward L.M."/>
            <person name="Pace L.A."/>
            <person name="Fischer W.W."/>
        </authorList>
    </citation>
    <scope>NUCLEOTIDE SEQUENCE [LARGE SCALE GENOMIC DNA]</scope>
    <source>
        <strain evidence="1 2">P3M-1</strain>
    </source>
</reference>
<dbReference type="PANTHER" id="PTHR10357:SF214">
    <property type="entry name" value="GLUCOSYLGLYCERATE PHOSPHORYLASE"/>
    <property type="match status" value="1"/>
</dbReference>
<dbReference type="Gene3D" id="3.20.20.80">
    <property type="entry name" value="Glycosidases"/>
    <property type="match status" value="2"/>
</dbReference>
<evidence type="ECO:0000313" key="2">
    <source>
        <dbReference type="Proteomes" id="UP000050417"/>
    </source>
</evidence>
<proteinExistence type="predicted"/>
<evidence type="ECO:0008006" key="3">
    <source>
        <dbReference type="Google" id="ProtNLM"/>
    </source>
</evidence>
<dbReference type="AlphaFoldDB" id="A0A0P6X6S5"/>
<dbReference type="InterPro" id="IPR045857">
    <property type="entry name" value="O16G_dom_2"/>
</dbReference>
<dbReference type="EMBL" id="LGCL01000022">
    <property type="protein sequence ID" value="KPL77646.1"/>
    <property type="molecule type" value="Genomic_DNA"/>
</dbReference>
<keyword evidence="2" id="KW-1185">Reference proteome</keyword>
<dbReference type="OrthoDB" id="9805159at2"/>
<sequence>MSHDHDHNHRCMQSDFVFSTIYGDEEAQKTILWLQALREAMPLPALDAEHRFSAGDLFLMANPTDFLGSAPTALAGLRQFAERWLKGWVSGLHLLPFYPAEENDPHATQDFRRVRSEVGNWSDILALGGQFHLMTDLPLQRTARAHHWFQAFCQGEPDFEAYYLGQENPTLNYLNPQILREMSAALLHTVYRGARLARLVDVERLWYRDGSLKLNDTRCHLAARFLRSVVNECAPGFRLMAGVSSDQGDTALYGGNGENEAHLLPNNAFAPLLLHALWNGDTAPFRTWAKRMSLPFPEVMFYNQIDTLESFAVQPAARVLSAEQRRSLGRQAEARGGQVTWQSGADGQPDALELRLRLWDALRAADGETEDTGIARYLAAHAVLFSLVGLPALSLSSLLAPALPARISGEGRIAVSQTVDLNAVENQMAQENSPLRRVYDGLRQLAAARAAVPAFDPAGVQTILDAGEGVFGVLRFSLFEAGLVVCLTNFTNQTCGACADINEEGFEVSAWRDVLSDQTFSNAQARQLSLQPYQSLWLVPVEA</sequence>